<dbReference type="EMBL" id="CAJZAG010000016">
    <property type="protein sequence ID" value="CAG9186084.1"/>
    <property type="molecule type" value="Genomic_DNA"/>
</dbReference>
<organism evidence="1 2">
    <name type="scientific">Cupriavidus pampae</name>
    <dbReference type="NCBI Taxonomy" id="659251"/>
    <lineage>
        <taxon>Bacteria</taxon>
        <taxon>Pseudomonadati</taxon>
        <taxon>Pseudomonadota</taxon>
        <taxon>Betaproteobacteria</taxon>
        <taxon>Burkholderiales</taxon>
        <taxon>Burkholderiaceae</taxon>
        <taxon>Cupriavidus</taxon>
    </lineage>
</organism>
<reference evidence="1 2" key="1">
    <citation type="submission" date="2021-08" db="EMBL/GenBank/DDBJ databases">
        <authorList>
            <person name="Peeters C."/>
        </authorList>
    </citation>
    <scope>NUCLEOTIDE SEQUENCE [LARGE SCALE GENOMIC DNA]</scope>
    <source>
        <strain evidence="1 2">LMG 32289</strain>
    </source>
</reference>
<accession>A0ABM8Y055</accession>
<gene>
    <name evidence="1" type="ORF">LMG32289_06252</name>
</gene>
<comment type="caution">
    <text evidence="1">The sequence shown here is derived from an EMBL/GenBank/DDBJ whole genome shotgun (WGS) entry which is preliminary data.</text>
</comment>
<evidence type="ECO:0000313" key="1">
    <source>
        <dbReference type="EMBL" id="CAG9186084.1"/>
    </source>
</evidence>
<name>A0ABM8Y055_9BURK</name>
<proteinExistence type="predicted"/>
<sequence>MMGIVVLILSVGISAFLLWADRNGRRVHKD</sequence>
<keyword evidence="2" id="KW-1185">Reference proteome</keyword>
<dbReference type="Proteomes" id="UP000706525">
    <property type="component" value="Unassembled WGS sequence"/>
</dbReference>
<protein>
    <submittedName>
        <fullName evidence="1">Uncharacterized protein</fullName>
    </submittedName>
</protein>
<evidence type="ECO:0000313" key="2">
    <source>
        <dbReference type="Proteomes" id="UP000706525"/>
    </source>
</evidence>